<accession>R4YMF1</accession>
<dbReference type="Gene3D" id="3.40.50.2000">
    <property type="entry name" value="Glycogen Phosphorylase B"/>
    <property type="match status" value="1"/>
</dbReference>
<proteinExistence type="predicted"/>
<dbReference type="EMBL" id="FO203512">
    <property type="protein sequence ID" value="CCK76126.1"/>
    <property type="molecule type" value="Genomic_DNA"/>
</dbReference>
<name>R4YMF1_OLEAN</name>
<organism evidence="1 2">
    <name type="scientific">Oleispira antarctica RB-8</name>
    <dbReference type="NCBI Taxonomy" id="698738"/>
    <lineage>
        <taxon>Bacteria</taxon>
        <taxon>Pseudomonadati</taxon>
        <taxon>Pseudomonadota</taxon>
        <taxon>Gammaproteobacteria</taxon>
        <taxon>Oceanospirillales</taxon>
        <taxon>Oceanospirillaceae</taxon>
        <taxon>Oleispira</taxon>
    </lineage>
</organism>
<reference evidence="1 2" key="1">
    <citation type="journal article" date="2013" name="Nat. Commun.">
        <title>Genome sequence and functional genomic analysis of the oil-degrading bacterium Oleispira antarctica.</title>
        <authorList>
            <person name="Kube M."/>
            <person name="Chernikova T.N."/>
            <person name="Al-Ramahi Y."/>
            <person name="Beloqui A."/>
            <person name="Lopez-Cortez N."/>
            <person name="Guazzaroni M.E."/>
            <person name="Heipieper H.J."/>
            <person name="Klages S."/>
            <person name="Kotsyurbenko O.R."/>
            <person name="Langer I."/>
            <person name="Nechitaylo T.Y."/>
            <person name="Lunsdorf H."/>
            <person name="Fernandez M."/>
            <person name="Juarez S."/>
            <person name="Ciordia S."/>
            <person name="Singer A."/>
            <person name="Kagan O."/>
            <person name="Egorova O."/>
            <person name="Petit P.A."/>
            <person name="Stogios P."/>
            <person name="Kim Y."/>
            <person name="Tchigvintsev A."/>
            <person name="Flick R."/>
            <person name="Denaro R."/>
            <person name="Genovese M."/>
            <person name="Albar J.P."/>
            <person name="Reva O.N."/>
            <person name="Martinez-Gomariz M."/>
            <person name="Tran H."/>
            <person name="Ferrer M."/>
            <person name="Savchenko A."/>
            <person name="Yakunin A.F."/>
            <person name="Yakimov M.M."/>
            <person name="Golyshina O.V."/>
            <person name="Reinhardt R."/>
            <person name="Golyshin P.N."/>
        </authorList>
    </citation>
    <scope>NUCLEOTIDE SEQUENCE [LARGE SCALE GENOMIC DNA]</scope>
</reference>
<dbReference type="KEGG" id="oai:OLEAN_C19500"/>
<dbReference type="AlphaFoldDB" id="R4YMF1"/>
<gene>
    <name evidence="1" type="ORF">OLEAN_C19500</name>
</gene>
<protein>
    <submittedName>
        <fullName evidence="1">Uncharacterized protein</fullName>
    </submittedName>
</protein>
<keyword evidence="2" id="KW-1185">Reference proteome</keyword>
<dbReference type="HOGENOM" id="CLU_639101_0_0_6"/>
<evidence type="ECO:0000313" key="2">
    <source>
        <dbReference type="Proteomes" id="UP000032749"/>
    </source>
</evidence>
<sequence>MFYYNDASARYRCVFPAEELIANGETAHVIHFSQIDKIQLTDYRKIIFHRPKQSLKLWLTIKTLKKNTIEHWVDFDDLLFCPKLSSASAAVQSGKMSVALAEKYAKRYFKALQLFTNYQVSTDALSYELTKALNATGSARKKHNIRISYNKAPERWAKQACIIPSAQRLEKKIIRYLPGTSHHKHDFAHVEIFLAQLLRENPDYHLNIIGELEFDTRLFPNTQISQTPFQPFEQLPSLINDSWIIIAPLVDNRFNRCKSGLKFWEGGIFGIPVISSPLKDIERFKNKGLCISDKLDDWKNFIRDMEIPENYELASKQVKNYSAQAFFKQEATNYRYQYLKLTSEFSPRWPAALINPVTRTNKLICAYKETMGFDSDKNITLLLSLANNSIKSDIPATKYKVIRKLKKLASSPTSFFKDSKYFNFTPPKD</sequence>
<dbReference type="Proteomes" id="UP000032749">
    <property type="component" value="Chromosome"/>
</dbReference>
<evidence type="ECO:0000313" key="1">
    <source>
        <dbReference type="EMBL" id="CCK76126.1"/>
    </source>
</evidence>
<dbReference type="STRING" id="698738.OLEAN_C19500"/>